<keyword evidence="4" id="KW-0560">Oxidoreductase</keyword>
<dbReference type="PROSITE" id="PS51471">
    <property type="entry name" value="FE2OG_OXY"/>
    <property type="match status" value="1"/>
</dbReference>
<accession>A0ABD2ZB47</accession>
<comment type="caution">
    <text evidence="6">The sequence shown here is derived from an EMBL/GenBank/DDBJ whole genome shotgun (WGS) entry which is preliminary data.</text>
</comment>
<dbReference type="InterPro" id="IPR044861">
    <property type="entry name" value="IPNS-like_FE2OG_OXY"/>
</dbReference>
<reference evidence="6 7" key="1">
    <citation type="submission" date="2024-11" db="EMBL/GenBank/DDBJ databases">
        <title>A near-complete genome assembly of Cinchona calisaya.</title>
        <authorList>
            <person name="Lian D.C."/>
            <person name="Zhao X.W."/>
            <person name="Wei L."/>
        </authorList>
    </citation>
    <scope>NUCLEOTIDE SEQUENCE [LARGE SCALE GENOMIC DNA]</scope>
    <source>
        <tissue evidence="6">Nenye</tissue>
    </source>
</reference>
<evidence type="ECO:0000256" key="3">
    <source>
        <dbReference type="ARBA" id="ARBA00023004"/>
    </source>
</evidence>
<dbReference type="GO" id="GO:0046872">
    <property type="term" value="F:metal ion binding"/>
    <property type="evidence" value="ECO:0007669"/>
    <property type="project" value="UniProtKB-KW"/>
</dbReference>
<evidence type="ECO:0000313" key="6">
    <source>
        <dbReference type="EMBL" id="KAL3515505.1"/>
    </source>
</evidence>
<dbReference type="EMBL" id="JBJUIK010000010">
    <property type="protein sequence ID" value="KAL3515505.1"/>
    <property type="molecule type" value="Genomic_DNA"/>
</dbReference>
<name>A0ABD2ZB47_9GENT</name>
<dbReference type="InterPro" id="IPR050295">
    <property type="entry name" value="Plant_2OG-oxidoreductases"/>
</dbReference>
<evidence type="ECO:0000256" key="4">
    <source>
        <dbReference type="RuleBase" id="RU003682"/>
    </source>
</evidence>
<proteinExistence type="inferred from homology"/>
<gene>
    <name evidence="6" type="ORF">ACH5RR_022407</name>
</gene>
<keyword evidence="7" id="KW-1185">Reference proteome</keyword>
<dbReference type="Proteomes" id="UP001630127">
    <property type="component" value="Unassembled WGS sequence"/>
</dbReference>
<evidence type="ECO:0000259" key="5">
    <source>
        <dbReference type="PROSITE" id="PS51471"/>
    </source>
</evidence>
<dbReference type="Pfam" id="PF14226">
    <property type="entry name" value="DIOX_N"/>
    <property type="match status" value="1"/>
</dbReference>
<keyword evidence="3 4" id="KW-0408">Iron</keyword>
<dbReference type="InterPro" id="IPR026992">
    <property type="entry name" value="DIOX_N"/>
</dbReference>
<dbReference type="GO" id="GO:0009805">
    <property type="term" value="P:coumarin biosynthetic process"/>
    <property type="evidence" value="ECO:0007669"/>
    <property type="project" value="UniProtKB-ARBA"/>
</dbReference>
<comment type="similarity">
    <text evidence="1 4">Belongs to the iron/ascorbate-dependent oxidoreductase family.</text>
</comment>
<dbReference type="SUPFAM" id="SSF51197">
    <property type="entry name" value="Clavaminate synthase-like"/>
    <property type="match status" value="1"/>
</dbReference>
<dbReference type="GO" id="GO:0016706">
    <property type="term" value="F:2-oxoglutarate-dependent dioxygenase activity"/>
    <property type="evidence" value="ECO:0007669"/>
    <property type="project" value="UniProtKB-ARBA"/>
</dbReference>
<dbReference type="AlphaFoldDB" id="A0ABD2ZB47"/>
<dbReference type="GO" id="GO:0002238">
    <property type="term" value="P:response to molecule of fungal origin"/>
    <property type="evidence" value="ECO:0007669"/>
    <property type="project" value="UniProtKB-ARBA"/>
</dbReference>
<evidence type="ECO:0000256" key="1">
    <source>
        <dbReference type="ARBA" id="ARBA00008056"/>
    </source>
</evidence>
<protein>
    <recommendedName>
        <fullName evidence="5">Fe2OG dioxygenase domain-containing protein</fullName>
    </recommendedName>
</protein>
<keyword evidence="2 4" id="KW-0479">Metal-binding</keyword>
<sequence>MASVKTLVQSENLKSIPSDYAHFKDNEKSIVAGPEVSLPVIDFSLLSSANPDDRAKVIEDLGKACEEWGFFMVINHGIPENLTNALFDVCNEFFDMPEEEKLQFETKHPLYPVMVRSGTVCNDSNQKALFWRDYLRFFVHPEFHCPNKPKEFSDLVLEYSLRTRDLARKLLGGISESLGLEEDYIEKATELDSSMQIFAANYYPPCPQPDLAIGIPPHTDPGLLTFLLQNGVGGLEIKHDGKWFHLDAIPGSIFVNTADQLEIISNGKYKSVWHRAVLNNKKTRISLVVANGPSPDTIVTPASPLLRENPPAYGPMKYREYVEVQRSSRLNQKPTLDQLKLH</sequence>
<dbReference type="PANTHER" id="PTHR47991">
    <property type="entry name" value="OXOGLUTARATE/IRON-DEPENDENT DIOXYGENASE"/>
    <property type="match status" value="1"/>
</dbReference>
<dbReference type="Pfam" id="PF03171">
    <property type="entry name" value="2OG-FeII_Oxy"/>
    <property type="match status" value="1"/>
</dbReference>
<feature type="domain" description="Fe2OG dioxygenase" evidence="5">
    <location>
        <begin position="193"/>
        <end position="293"/>
    </location>
</feature>
<dbReference type="Gene3D" id="2.60.120.330">
    <property type="entry name" value="B-lactam Antibiotic, Isopenicillin N Synthase, Chain"/>
    <property type="match status" value="1"/>
</dbReference>
<evidence type="ECO:0000313" key="7">
    <source>
        <dbReference type="Proteomes" id="UP001630127"/>
    </source>
</evidence>
<dbReference type="InterPro" id="IPR027443">
    <property type="entry name" value="IPNS-like_sf"/>
</dbReference>
<dbReference type="InterPro" id="IPR005123">
    <property type="entry name" value="Oxoglu/Fe-dep_dioxygenase_dom"/>
</dbReference>
<organism evidence="6 7">
    <name type="scientific">Cinchona calisaya</name>
    <dbReference type="NCBI Taxonomy" id="153742"/>
    <lineage>
        <taxon>Eukaryota</taxon>
        <taxon>Viridiplantae</taxon>
        <taxon>Streptophyta</taxon>
        <taxon>Embryophyta</taxon>
        <taxon>Tracheophyta</taxon>
        <taxon>Spermatophyta</taxon>
        <taxon>Magnoliopsida</taxon>
        <taxon>eudicotyledons</taxon>
        <taxon>Gunneridae</taxon>
        <taxon>Pentapetalae</taxon>
        <taxon>asterids</taxon>
        <taxon>lamiids</taxon>
        <taxon>Gentianales</taxon>
        <taxon>Rubiaceae</taxon>
        <taxon>Cinchonoideae</taxon>
        <taxon>Cinchoneae</taxon>
        <taxon>Cinchona</taxon>
    </lineage>
</organism>
<evidence type="ECO:0000256" key="2">
    <source>
        <dbReference type="ARBA" id="ARBA00022723"/>
    </source>
</evidence>